<feature type="transmembrane region" description="Helical" evidence="1">
    <location>
        <begin position="85"/>
        <end position="107"/>
    </location>
</feature>
<dbReference type="RefSeq" id="WP_170032544.1">
    <property type="nucleotide sequence ID" value="NZ_JABDTL010000001.1"/>
</dbReference>
<feature type="transmembrane region" description="Helical" evidence="1">
    <location>
        <begin position="23"/>
        <end position="46"/>
    </location>
</feature>
<dbReference type="Proteomes" id="UP000582837">
    <property type="component" value="Unassembled WGS sequence"/>
</dbReference>
<keyword evidence="3" id="KW-1185">Reference proteome</keyword>
<dbReference type="AlphaFoldDB" id="A0A841H193"/>
<protein>
    <submittedName>
        <fullName evidence="2">Uncharacterized protein</fullName>
    </submittedName>
</protein>
<proteinExistence type="predicted"/>
<evidence type="ECO:0000313" key="2">
    <source>
        <dbReference type="EMBL" id="MBB6071777.1"/>
    </source>
</evidence>
<keyword evidence="1" id="KW-0812">Transmembrane</keyword>
<feature type="transmembrane region" description="Helical" evidence="1">
    <location>
        <begin position="58"/>
        <end position="79"/>
    </location>
</feature>
<comment type="caution">
    <text evidence="2">The sequence shown here is derived from an EMBL/GenBank/DDBJ whole genome shotgun (WGS) entry which is preliminary data.</text>
</comment>
<keyword evidence="1" id="KW-1133">Transmembrane helix</keyword>
<sequence>MNRSALPPLTMLFPFFSPGLARWIRWGAGIGAVVGFALAGYVYWYFMRGPGSASIDAGEAYGYMALLAGFPFVLIGMVLGMPGVIAGTALTWATIGGTIAGVIGVIVRRIRGTDLLPD</sequence>
<evidence type="ECO:0000256" key="1">
    <source>
        <dbReference type="SAM" id="Phobius"/>
    </source>
</evidence>
<gene>
    <name evidence="2" type="ORF">HNQ61_003416</name>
</gene>
<keyword evidence="1" id="KW-0472">Membrane</keyword>
<organism evidence="2 3">
    <name type="scientific">Longimicrobium terrae</name>
    <dbReference type="NCBI Taxonomy" id="1639882"/>
    <lineage>
        <taxon>Bacteria</taxon>
        <taxon>Pseudomonadati</taxon>
        <taxon>Gemmatimonadota</taxon>
        <taxon>Longimicrobiia</taxon>
        <taxon>Longimicrobiales</taxon>
        <taxon>Longimicrobiaceae</taxon>
        <taxon>Longimicrobium</taxon>
    </lineage>
</organism>
<accession>A0A841H193</accession>
<evidence type="ECO:0000313" key="3">
    <source>
        <dbReference type="Proteomes" id="UP000582837"/>
    </source>
</evidence>
<name>A0A841H193_9BACT</name>
<dbReference type="EMBL" id="JACHIA010000010">
    <property type="protein sequence ID" value="MBB6071777.1"/>
    <property type="molecule type" value="Genomic_DNA"/>
</dbReference>
<reference evidence="2 3" key="1">
    <citation type="submission" date="2020-08" db="EMBL/GenBank/DDBJ databases">
        <title>Genomic Encyclopedia of Type Strains, Phase IV (KMG-IV): sequencing the most valuable type-strain genomes for metagenomic binning, comparative biology and taxonomic classification.</title>
        <authorList>
            <person name="Goeker M."/>
        </authorList>
    </citation>
    <scope>NUCLEOTIDE SEQUENCE [LARGE SCALE GENOMIC DNA]</scope>
    <source>
        <strain evidence="2 3">DSM 29007</strain>
    </source>
</reference>